<evidence type="ECO:0000313" key="1">
    <source>
        <dbReference type="EMBL" id="MCB6182299.1"/>
    </source>
</evidence>
<accession>A0ABS8D295</accession>
<dbReference type="RefSeq" id="WP_227177896.1">
    <property type="nucleotide sequence ID" value="NZ_JAJBZT010000001.1"/>
</dbReference>
<name>A0ABS8D295_9NEIS</name>
<sequence>MSYLIFNTPTNTANEVFNYAFDGLTSTIHLDDTVRLNELASYIPSDVNFDLSADAGICLIHVKQGAGIPCHVDHPLSFHRNNARICSASVIRLLSPEIVTLQIGSDLVNISPGDTVCVLGGTPHALLPVANDSTFIVGFFCTDHIGDPL</sequence>
<organism evidence="1 2">
    <name type="scientific">Leeia speluncae</name>
    <dbReference type="NCBI Taxonomy" id="2884804"/>
    <lineage>
        <taxon>Bacteria</taxon>
        <taxon>Pseudomonadati</taxon>
        <taxon>Pseudomonadota</taxon>
        <taxon>Betaproteobacteria</taxon>
        <taxon>Neisseriales</taxon>
        <taxon>Leeiaceae</taxon>
        <taxon>Leeia</taxon>
    </lineage>
</organism>
<protein>
    <recommendedName>
        <fullName evidence="3">Cupin domain-containing protein</fullName>
    </recommendedName>
</protein>
<keyword evidence="2" id="KW-1185">Reference proteome</keyword>
<dbReference type="Proteomes" id="UP001165395">
    <property type="component" value="Unassembled WGS sequence"/>
</dbReference>
<evidence type="ECO:0008006" key="3">
    <source>
        <dbReference type="Google" id="ProtNLM"/>
    </source>
</evidence>
<gene>
    <name evidence="1" type="ORF">LIN78_01855</name>
</gene>
<reference evidence="1" key="1">
    <citation type="submission" date="2021-10" db="EMBL/GenBank/DDBJ databases">
        <title>The complete genome sequence of Leeia sp. TBRC 13508.</title>
        <authorList>
            <person name="Charoenyingcharoen P."/>
            <person name="Yukphan P."/>
        </authorList>
    </citation>
    <scope>NUCLEOTIDE SEQUENCE</scope>
    <source>
        <strain evidence="1">TBRC 13508</strain>
    </source>
</reference>
<proteinExistence type="predicted"/>
<evidence type="ECO:0000313" key="2">
    <source>
        <dbReference type="Proteomes" id="UP001165395"/>
    </source>
</evidence>
<comment type="caution">
    <text evidence="1">The sequence shown here is derived from an EMBL/GenBank/DDBJ whole genome shotgun (WGS) entry which is preliminary data.</text>
</comment>
<dbReference type="EMBL" id="JAJBZT010000001">
    <property type="protein sequence ID" value="MCB6182299.1"/>
    <property type="molecule type" value="Genomic_DNA"/>
</dbReference>